<accession>A0ABP2PKU2</accession>
<dbReference type="Proteomes" id="UP000004980">
    <property type="component" value="Unassembled WGS sequence"/>
</dbReference>
<dbReference type="Gene3D" id="2.40.10.120">
    <property type="match status" value="1"/>
</dbReference>
<evidence type="ECO:0000313" key="1">
    <source>
        <dbReference type="EMBL" id="EIM98395.1"/>
    </source>
</evidence>
<dbReference type="PROSITE" id="PS51257">
    <property type="entry name" value="PROKAR_LIPOPROTEIN"/>
    <property type="match status" value="1"/>
</dbReference>
<organism evidence="1 2">
    <name type="scientific">Paraburkholderia hospita</name>
    <dbReference type="NCBI Taxonomy" id="169430"/>
    <lineage>
        <taxon>Bacteria</taxon>
        <taxon>Pseudomonadati</taxon>
        <taxon>Pseudomonadota</taxon>
        <taxon>Betaproteobacteria</taxon>
        <taxon>Burkholderiales</taxon>
        <taxon>Burkholderiaceae</taxon>
        <taxon>Paraburkholderia</taxon>
    </lineage>
</organism>
<dbReference type="InterPro" id="IPR009003">
    <property type="entry name" value="Peptidase_S1_PA"/>
</dbReference>
<keyword evidence="2" id="KW-1185">Reference proteome</keyword>
<dbReference type="EMBL" id="AKAU01000124">
    <property type="protein sequence ID" value="EIM98395.1"/>
    <property type="molecule type" value="Genomic_DNA"/>
</dbReference>
<gene>
    <name evidence="1" type="ORF">WQE_24242</name>
</gene>
<proteinExistence type="predicted"/>
<keyword evidence="1" id="KW-0449">Lipoprotein</keyword>
<dbReference type="SUPFAM" id="SSF50494">
    <property type="entry name" value="Trypsin-like serine proteases"/>
    <property type="match status" value="1"/>
</dbReference>
<reference evidence="1 2" key="1">
    <citation type="journal article" date="2012" name="J. Bacteriol.">
        <title>Draft Genome Sequence of the Soil Bacterium Burkholderia terrae Strain BS001, Which Interacts with Fungal Surface Structures.</title>
        <authorList>
            <person name="Nazir R."/>
            <person name="Hansen M.A."/>
            <person name="Sorensen S."/>
            <person name="van Elsas J.D."/>
        </authorList>
    </citation>
    <scope>NUCLEOTIDE SEQUENCE [LARGE SCALE GENOMIC DNA]</scope>
    <source>
        <strain evidence="1 2">BS001</strain>
    </source>
</reference>
<dbReference type="Pfam" id="PF13365">
    <property type="entry name" value="Trypsin_2"/>
    <property type="match status" value="1"/>
</dbReference>
<evidence type="ECO:0000313" key="2">
    <source>
        <dbReference type="Proteomes" id="UP000004980"/>
    </source>
</evidence>
<dbReference type="RefSeq" id="WP_007585603.1">
    <property type="nucleotide sequence ID" value="NZ_AKAU01000124.1"/>
</dbReference>
<sequence>MKTLKLALLTFAVGIIGGCAQIKDHANEEAAYHTYLTASDRQIKVQVQSGEQTFSGGGVWLGNGEVLTALHLFYEPPRVPKESDRINVLFRGRAIPATIVFHGDLPDRDLALLKIDPERISPSLARLAFPSVCSDVEPVGAGLYTTAYDSVYVTTASPDGAVMYKGKTWSQSATAIVSHGVSGSPVFDKRSSCLAGIVSRFQLSPHGNMADPKQVACEKATLQMNDAGQGVTCAITPQTIFTTSDTIAEFLKEARAYEDSHRPGQSLAK</sequence>
<protein>
    <submittedName>
        <fullName evidence="1">Lipoprotein</fullName>
    </submittedName>
</protein>
<name>A0ABP2PKU2_9BURK</name>
<comment type="caution">
    <text evidence="1">The sequence shown here is derived from an EMBL/GenBank/DDBJ whole genome shotgun (WGS) entry which is preliminary data.</text>
</comment>